<dbReference type="SUPFAM" id="SSF159594">
    <property type="entry name" value="XCC0632-like"/>
    <property type="match status" value="1"/>
</dbReference>
<dbReference type="Pfam" id="PF03886">
    <property type="entry name" value="ABC_trans_aux"/>
    <property type="match status" value="1"/>
</dbReference>
<dbReference type="Gene3D" id="3.40.50.10610">
    <property type="entry name" value="ABC-type transport auxiliary lipoprotein component"/>
    <property type="match status" value="1"/>
</dbReference>
<protein>
    <recommendedName>
        <fullName evidence="1">ABC-type transport auxiliary lipoprotein component domain-containing protein</fullName>
    </recommendedName>
</protein>
<organism evidence="2">
    <name type="scientific">Candidatus Kentrum sp. DK</name>
    <dbReference type="NCBI Taxonomy" id="2126562"/>
    <lineage>
        <taxon>Bacteria</taxon>
        <taxon>Pseudomonadati</taxon>
        <taxon>Pseudomonadota</taxon>
        <taxon>Gammaproteobacteria</taxon>
        <taxon>Candidatus Kentrum</taxon>
    </lineage>
</organism>
<name>A0A450SUA1_9GAMM</name>
<feature type="domain" description="ABC-type transport auxiliary lipoprotein component" evidence="1">
    <location>
        <begin position="81"/>
        <end position="236"/>
    </location>
</feature>
<evidence type="ECO:0000259" key="1">
    <source>
        <dbReference type="Pfam" id="PF03886"/>
    </source>
</evidence>
<gene>
    <name evidence="2" type="ORF">BECKDK2373C_GA0170839_106023</name>
</gene>
<sequence>MNLKAILIRSFFFLAIDLYTKVGLHSLTALKTRSKYSGTKCKLRFFARFRLVMEHNPTFAYAFILIVLSSCATISEPKNHYLMSPVDPAATPPPVELAVGVGPITLPDHLRRENIVVRQSPTRIRIAPNDRWAAPLDTHLSALLAENLRRRLGSSGIPVFPWPPVARVDYQVTVDITRLIHEGENVYLDAHWRILNGPSSVAVDGSTRIREPAGDDYDQIVAAMSHAVGRLSDEIAGAIRKGSK</sequence>
<proteinExistence type="predicted"/>
<reference evidence="2" key="1">
    <citation type="submission" date="2019-02" db="EMBL/GenBank/DDBJ databases">
        <authorList>
            <person name="Gruber-Vodicka R. H."/>
            <person name="Seah K. B. B."/>
        </authorList>
    </citation>
    <scope>NUCLEOTIDE SEQUENCE</scope>
    <source>
        <strain evidence="2">BECK_DK161</strain>
    </source>
</reference>
<dbReference type="InterPro" id="IPR005586">
    <property type="entry name" value="ABC_trans_aux"/>
</dbReference>
<dbReference type="AlphaFoldDB" id="A0A450SUA1"/>
<accession>A0A450SUA1</accession>
<evidence type="ECO:0000313" key="2">
    <source>
        <dbReference type="EMBL" id="VFJ57573.1"/>
    </source>
</evidence>
<dbReference type="EMBL" id="CAADEY010000060">
    <property type="protein sequence ID" value="VFJ57573.1"/>
    <property type="molecule type" value="Genomic_DNA"/>
</dbReference>